<dbReference type="GO" id="GO:0006352">
    <property type="term" value="P:DNA-templated transcription initiation"/>
    <property type="evidence" value="ECO:0007669"/>
    <property type="project" value="InterPro"/>
</dbReference>
<gene>
    <name evidence="7" type="ORF">GL286_00485</name>
</gene>
<dbReference type="InterPro" id="IPR013249">
    <property type="entry name" value="RNA_pol_sigma70_r4_t2"/>
</dbReference>
<dbReference type="PANTHER" id="PTHR43133:SF62">
    <property type="entry name" value="RNA POLYMERASE SIGMA FACTOR SIGZ"/>
    <property type="match status" value="1"/>
</dbReference>
<dbReference type="InterPro" id="IPR013324">
    <property type="entry name" value="RNA_pol_sigma_r3/r4-like"/>
</dbReference>
<dbReference type="AlphaFoldDB" id="A0A6L6J880"/>
<dbReference type="InterPro" id="IPR039425">
    <property type="entry name" value="RNA_pol_sigma-70-like"/>
</dbReference>
<keyword evidence="3" id="KW-0731">Sigma factor</keyword>
<dbReference type="NCBIfam" id="TIGR02937">
    <property type="entry name" value="sigma70-ECF"/>
    <property type="match status" value="1"/>
</dbReference>
<sequence>MTRGRCRLSDARRIALEELIARVALGDRAAFDALYDLTSAKLYAVCLSLLQDRPEAEDTLQEVYVSVWRSASRYLVNGLSPMTWLITIARNRAIDRLRARGTRQGTTPADEVAAIASTEPSPESAAIRAQERVMLAGCLEQLDPTQAEAVRAVYLEGLTYADLAAREGVAINTLRSWLRRGLLRLKDCVSR</sequence>
<evidence type="ECO:0000256" key="1">
    <source>
        <dbReference type="ARBA" id="ARBA00010641"/>
    </source>
</evidence>
<keyword evidence="2" id="KW-0805">Transcription regulation</keyword>
<name>A0A6L6J880_9RHOB</name>
<feature type="domain" description="RNA polymerase sigma-70 region 2" evidence="5">
    <location>
        <begin position="35"/>
        <end position="101"/>
    </location>
</feature>
<dbReference type="InterPro" id="IPR036388">
    <property type="entry name" value="WH-like_DNA-bd_sf"/>
</dbReference>
<comment type="caution">
    <text evidence="7">The sequence shown here is derived from an EMBL/GenBank/DDBJ whole genome shotgun (WGS) entry which is preliminary data.</text>
</comment>
<dbReference type="GO" id="GO:0016987">
    <property type="term" value="F:sigma factor activity"/>
    <property type="evidence" value="ECO:0007669"/>
    <property type="project" value="UniProtKB-KW"/>
</dbReference>
<dbReference type="EMBL" id="WMIE01000001">
    <property type="protein sequence ID" value="MTH76201.1"/>
    <property type="molecule type" value="Genomic_DNA"/>
</dbReference>
<evidence type="ECO:0000256" key="4">
    <source>
        <dbReference type="ARBA" id="ARBA00023163"/>
    </source>
</evidence>
<dbReference type="SUPFAM" id="SSF88946">
    <property type="entry name" value="Sigma2 domain of RNA polymerase sigma factors"/>
    <property type="match status" value="1"/>
</dbReference>
<dbReference type="Gene3D" id="1.10.10.10">
    <property type="entry name" value="Winged helix-like DNA-binding domain superfamily/Winged helix DNA-binding domain"/>
    <property type="match status" value="1"/>
</dbReference>
<evidence type="ECO:0000313" key="8">
    <source>
        <dbReference type="Proteomes" id="UP000478183"/>
    </source>
</evidence>
<dbReference type="InterPro" id="IPR007627">
    <property type="entry name" value="RNA_pol_sigma70_r2"/>
</dbReference>
<evidence type="ECO:0000259" key="5">
    <source>
        <dbReference type="Pfam" id="PF04542"/>
    </source>
</evidence>
<protein>
    <submittedName>
        <fullName evidence="7">Sigma-70 family RNA polymerase sigma factor</fullName>
    </submittedName>
</protein>
<dbReference type="Pfam" id="PF04542">
    <property type="entry name" value="Sigma70_r2"/>
    <property type="match status" value="1"/>
</dbReference>
<dbReference type="Proteomes" id="UP000478183">
    <property type="component" value="Unassembled WGS sequence"/>
</dbReference>
<dbReference type="OrthoDB" id="9803470at2"/>
<evidence type="ECO:0000256" key="3">
    <source>
        <dbReference type="ARBA" id="ARBA00023082"/>
    </source>
</evidence>
<dbReference type="Pfam" id="PF08281">
    <property type="entry name" value="Sigma70_r4_2"/>
    <property type="match status" value="1"/>
</dbReference>
<dbReference type="InterPro" id="IPR013325">
    <property type="entry name" value="RNA_pol_sigma_r2"/>
</dbReference>
<keyword evidence="4" id="KW-0804">Transcription</keyword>
<evidence type="ECO:0000256" key="2">
    <source>
        <dbReference type="ARBA" id="ARBA00023015"/>
    </source>
</evidence>
<organism evidence="7 8">
    <name type="scientific">Paracoccus aestuariivivens</name>
    <dbReference type="NCBI Taxonomy" id="1820333"/>
    <lineage>
        <taxon>Bacteria</taxon>
        <taxon>Pseudomonadati</taxon>
        <taxon>Pseudomonadota</taxon>
        <taxon>Alphaproteobacteria</taxon>
        <taxon>Rhodobacterales</taxon>
        <taxon>Paracoccaceae</taxon>
        <taxon>Paracoccus</taxon>
    </lineage>
</organism>
<dbReference type="InterPro" id="IPR014284">
    <property type="entry name" value="RNA_pol_sigma-70_dom"/>
</dbReference>
<evidence type="ECO:0000313" key="7">
    <source>
        <dbReference type="EMBL" id="MTH76201.1"/>
    </source>
</evidence>
<accession>A0A6L6J880</accession>
<keyword evidence="8" id="KW-1185">Reference proteome</keyword>
<dbReference type="PANTHER" id="PTHR43133">
    <property type="entry name" value="RNA POLYMERASE ECF-TYPE SIGMA FACTO"/>
    <property type="match status" value="1"/>
</dbReference>
<dbReference type="Gene3D" id="1.10.1740.10">
    <property type="match status" value="1"/>
</dbReference>
<feature type="domain" description="RNA polymerase sigma factor 70 region 4 type 2" evidence="6">
    <location>
        <begin position="134"/>
        <end position="185"/>
    </location>
</feature>
<dbReference type="CDD" id="cd06171">
    <property type="entry name" value="Sigma70_r4"/>
    <property type="match status" value="1"/>
</dbReference>
<comment type="similarity">
    <text evidence="1">Belongs to the sigma-70 factor family. ECF subfamily.</text>
</comment>
<evidence type="ECO:0000259" key="6">
    <source>
        <dbReference type="Pfam" id="PF08281"/>
    </source>
</evidence>
<reference evidence="7 8" key="1">
    <citation type="submission" date="2019-11" db="EMBL/GenBank/DDBJ databases">
        <authorList>
            <person name="Dong K."/>
        </authorList>
    </citation>
    <scope>NUCLEOTIDE SEQUENCE [LARGE SCALE GENOMIC DNA]</scope>
    <source>
        <strain evidence="7 8">NBRC 111993</strain>
    </source>
</reference>
<dbReference type="GO" id="GO:0003677">
    <property type="term" value="F:DNA binding"/>
    <property type="evidence" value="ECO:0007669"/>
    <property type="project" value="InterPro"/>
</dbReference>
<dbReference type="SUPFAM" id="SSF88659">
    <property type="entry name" value="Sigma3 and sigma4 domains of RNA polymerase sigma factors"/>
    <property type="match status" value="1"/>
</dbReference>
<proteinExistence type="inferred from homology"/>